<gene>
    <name evidence="1" type="ORF">LZ24_00618</name>
</gene>
<name>A0A562S2G3_9BACT</name>
<keyword evidence="2" id="KW-1185">Reference proteome</keyword>
<proteinExistence type="predicted"/>
<comment type="caution">
    <text evidence="1">The sequence shown here is derived from an EMBL/GenBank/DDBJ whole genome shotgun (WGS) entry which is preliminary data.</text>
</comment>
<accession>A0A562S2G3</accession>
<dbReference type="AlphaFoldDB" id="A0A562S2G3"/>
<evidence type="ECO:0000313" key="1">
    <source>
        <dbReference type="EMBL" id="TWI75571.1"/>
    </source>
</evidence>
<sequence length="61" mass="6801">MTETLNPPMAKARSFTATFGNNVKLFLIWCSSRKSDGIRAYQVKQVLLAIEKMGVSHGTKK</sequence>
<dbReference type="Proteomes" id="UP000318307">
    <property type="component" value="Unassembled WGS sequence"/>
</dbReference>
<reference evidence="1 2" key="1">
    <citation type="submission" date="2019-07" db="EMBL/GenBank/DDBJ databases">
        <title>Genome sequencing of 100 strains of the haloalkaliphilic chemolithoautotrophic sulfur-oxidizing bacterium Thioalkalivibrio.</title>
        <authorList>
            <person name="Muyzer G."/>
        </authorList>
    </citation>
    <scope>NUCLEOTIDE SEQUENCE [LARGE SCALE GENOMIC DNA]</scope>
    <source>
        <strain evidence="1 2">ASO4-4</strain>
    </source>
</reference>
<dbReference type="EMBL" id="VLLC01000003">
    <property type="protein sequence ID" value="TWI75571.1"/>
    <property type="molecule type" value="Genomic_DNA"/>
</dbReference>
<evidence type="ECO:0000313" key="2">
    <source>
        <dbReference type="Proteomes" id="UP000318307"/>
    </source>
</evidence>
<organism evidence="1 2">
    <name type="scientific">Desulfobotulus alkaliphilus</name>
    <dbReference type="NCBI Taxonomy" id="622671"/>
    <lineage>
        <taxon>Bacteria</taxon>
        <taxon>Pseudomonadati</taxon>
        <taxon>Thermodesulfobacteriota</taxon>
        <taxon>Desulfobacteria</taxon>
        <taxon>Desulfobacterales</taxon>
        <taxon>Desulfobacteraceae</taxon>
        <taxon>Desulfobotulus</taxon>
    </lineage>
</organism>
<protein>
    <submittedName>
        <fullName evidence="1">Uncharacterized protein</fullName>
    </submittedName>
</protein>